<evidence type="ECO:0000313" key="1">
    <source>
        <dbReference type="EMBL" id="MFC3230543.1"/>
    </source>
</evidence>
<dbReference type="EMBL" id="JBHRTR010000048">
    <property type="protein sequence ID" value="MFC3230543.1"/>
    <property type="molecule type" value="Genomic_DNA"/>
</dbReference>
<protein>
    <submittedName>
        <fullName evidence="1">Uncharacterized protein</fullName>
    </submittedName>
</protein>
<organism evidence="1 2">
    <name type="scientific">Marinibaculum pumilum</name>
    <dbReference type="NCBI Taxonomy" id="1766165"/>
    <lineage>
        <taxon>Bacteria</taxon>
        <taxon>Pseudomonadati</taxon>
        <taxon>Pseudomonadota</taxon>
        <taxon>Alphaproteobacteria</taxon>
        <taxon>Rhodospirillales</taxon>
        <taxon>Rhodospirillaceae</taxon>
        <taxon>Marinibaculum</taxon>
    </lineage>
</organism>
<name>A0ABV7L7G8_9PROT</name>
<sequence>MFVPSQDRAETGGGFAHRLGDRVSIASAALGTRANVVRLSSDCPPWSYGSGRLMHDLAGAGLI</sequence>
<reference evidence="2" key="1">
    <citation type="journal article" date="2019" name="Int. J. Syst. Evol. Microbiol.">
        <title>The Global Catalogue of Microorganisms (GCM) 10K type strain sequencing project: providing services to taxonomists for standard genome sequencing and annotation.</title>
        <authorList>
            <consortium name="The Broad Institute Genomics Platform"/>
            <consortium name="The Broad Institute Genome Sequencing Center for Infectious Disease"/>
            <person name="Wu L."/>
            <person name="Ma J."/>
        </authorList>
    </citation>
    <scope>NUCLEOTIDE SEQUENCE [LARGE SCALE GENOMIC DNA]</scope>
    <source>
        <strain evidence="2">KCTC 42964</strain>
    </source>
</reference>
<proteinExistence type="predicted"/>
<dbReference type="RefSeq" id="WP_379905805.1">
    <property type="nucleotide sequence ID" value="NZ_JBHRTR010000048.1"/>
</dbReference>
<comment type="caution">
    <text evidence="1">The sequence shown here is derived from an EMBL/GenBank/DDBJ whole genome shotgun (WGS) entry which is preliminary data.</text>
</comment>
<evidence type="ECO:0000313" key="2">
    <source>
        <dbReference type="Proteomes" id="UP001595528"/>
    </source>
</evidence>
<gene>
    <name evidence="1" type="ORF">ACFOGJ_25065</name>
</gene>
<dbReference type="Proteomes" id="UP001595528">
    <property type="component" value="Unassembled WGS sequence"/>
</dbReference>
<accession>A0ABV7L7G8</accession>
<keyword evidence="2" id="KW-1185">Reference proteome</keyword>